<dbReference type="CDD" id="cd05007">
    <property type="entry name" value="SIS_Etherase"/>
    <property type="match status" value="1"/>
</dbReference>
<evidence type="ECO:0000259" key="4">
    <source>
        <dbReference type="PROSITE" id="PS51464"/>
    </source>
</evidence>
<dbReference type="HOGENOM" id="CLU_049049_1_1_9"/>
<dbReference type="SUPFAM" id="SSF53697">
    <property type="entry name" value="SIS domain"/>
    <property type="match status" value="1"/>
</dbReference>
<dbReference type="PROSITE" id="PS01272">
    <property type="entry name" value="GCKR"/>
    <property type="match status" value="1"/>
</dbReference>
<dbReference type="NCBIfam" id="NF009222">
    <property type="entry name" value="PRK12570.1"/>
    <property type="match status" value="1"/>
</dbReference>
<comment type="pathway">
    <text evidence="3">Amino-sugar metabolism; N-acetylmuramate degradation.</text>
</comment>
<reference evidence="5" key="1">
    <citation type="submission" date="2007-11" db="EMBL/GenBank/DDBJ databases">
        <authorList>
            <person name="Fulton L."/>
            <person name="Clifton S."/>
            <person name="Fulton B."/>
            <person name="Xu J."/>
            <person name="Minx P."/>
            <person name="Pepin K.H."/>
            <person name="Johnson M."/>
            <person name="Thiruvilangam P."/>
            <person name="Bhonagiri V."/>
            <person name="Nash W.E."/>
            <person name="Mardis E.R."/>
            <person name="Wilson R.K."/>
        </authorList>
    </citation>
    <scope>NUCLEOTIDE SEQUENCE [LARGE SCALE GENOMIC DNA]</scope>
    <source>
        <strain evidence="5">DSM 1402</strain>
    </source>
</reference>
<keyword evidence="1 3" id="KW-0456">Lyase</keyword>
<dbReference type="GO" id="GO:0046348">
    <property type="term" value="P:amino sugar catabolic process"/>
    <property type="evidence" value="ECO:0007669"/>
    <property type="project" value="InterPro"/>
</dbReference>
<sequence length="308" mass="33126">MEGVEWMKLSQLDTEQINSNSLHIDEMTTEEILTVINQEDQKVAIAVKDVIPQIAKAVDCIYEKMCMGGRLIYMGAGTSGRLGVLDASECPPTYGVDPTLVQGLIAGGKEAFTTAIEGAEDSKEIAVDDLKKIELSPLDVVCGIAASGRTPYVVGALAYARKLGCSTISICCVKNGAISQHAHFPIEAVVGPEVITGSTRMKAGTAQKLILNMLSTSVMIKKGKVYKNLMVDVQPTNEKLRIRAINIVQQAISVDEGTAKELLIEADNNVKIAILKGLTNMSKEECLKALKDSDENISQTIRTITKGE</sequence>
<comment type="subunit">
    <text evidence="3">Homodimer.</text>
</comment>
<dbReference type="GO" id="GO:0016803">
    <property type="term" value="F:ether hydrolase activity"/>
    <property type="evidence" value="ECO:0007669"/>
    <property type="project" value="TreeGrafter"/>
</dbReference>
<dbReference type="Proteomes" id="UP000005798">
    <property type="component" value="Unassembled WGS sequence"/>
</dbReference>
<evidence type="ECO:0000256" key="2">
    <source>
        <dbReference type="ARBA" id="ARBA00023277"/>
    </source>
</evidence>
<dbReference type="GO" id="GO:0097367">
    <property type="term" value="F:carbohydrate derivative binding"/>
    <property type="evidence" value="ECO:0007669"/>
    <property type="project" value="InterPro"/>
</dbReference>
<dbReference type="PANTHER" id="PTHR10088:SF4">
    <property type="entry name" value="GLUCOKINASE REGULATORY PROTEIN"/>
    <property type="match status" value="1"/>
</dbReference>
<dbReference type="PROSITE" id="PS51464">
    <property type="entry name" value="SIS"/>
    <property type="match status" value="1"/>
</dbReference>
<dbReference type="InterPro" id="IPR005488">
    <property type="entry name" value="Etherase_MurQ"/>
</dbReference>
<dbReference type="InterPro" id="IPR005486">
    <property type="entry name" value="Glucokinase_regulatory_CS"/>
</dbReference>
<dbReference type="EMBL" id="ABFX02000003">
    <property type="protein sequence ID" value="EDS19687.1"/>
    <property type="molecule type" value="Genomic_DNA"/>
</dbReference>
<dbReference type="EC" id="4.2.1.126" evidence="3"/>
<dbReference type="HAMAP" id="MF_00068">
    <property type="entry name" value="MurQ"/>
    <property type="match status" value="1"/>
</dbReference>
<dbReference type="GO" id="GO:0097173">
    <property type="term" value="P:N-acetylmuramic acid catabolic process"/>
    <property type="evidence" value="ECO:0007669"/>
    <property type="project" value="UniProtKB-UniPathway"/>
</dbReference>
<dbReference type="Pfam" id="PF20741">
    <property type="entry name" value="GKRP-like_C"/>
    <property type="match status" value="1"/>
</dbReference>
<evidence type="ECO:0000313" key="6">
    <source>
        <dbReference type="Proteomes" id="UP000005798"/>
    </source>
</evidence>
<dbReference type="GO" id="GO:0016835">
    <property type="term" value="F:carbon-oxygen lyase activity"/>
    <property type="evidence" value="ECO:0007669"/>
    <property type="project" value="UniProtKB-UniRule"/>
</dbReference>
<feature type="active site" evidence="3">
    <location>
        <position position="120"/>
    </location>
</feature>
<feature type="domain" description="SIS" evidence="4">
    <location>
        <begin position="57"/>
        <end position="224"/>
    </location>
</feature>
<reference evidence="5" key="2">
    <citation type="submission" date="2014-06" db="EMBL/GenBank/DDBJ databases">
        <title>Draft genome sequence of Clostridium ramosum(DSM 1402).</title>
        <authorList>
            <person name="Sudarsanam P."/>
            <person name="Ley R."/>
            <person name="Guruge J."/>
            <person name="Turnbaugh P.J."/>
            <person name="Mahowald M."/>
            <person name="Liep D."/>
            <person name="Gordon J."/>
        </authorList>
    </citation>
    <scope>NUCLEOTIDE SEQUENCE</scope>
    <source>
        <strain evidence="5">DSM 1402</strain>
    </source>
</reference>
<dbReference type="UniPathway" id="UPA00342"/>
<evidence type="ECO:0000313" key="5">
    <source>
        <dbReference type="EMBL" id="EDS19687.1"/>
    </source>
</evidence>
<keyword evidence="2 3" id="KW-0119">Carbohydrate metabolism</keyword>
<organism evidence="5 6">
    <name type="scientific">Thomasclavelia ramosa DSM 1402</name>
    <dbReference type="NCBI Taxonomy" id="445974"/>
    <lineage>
        <taxon>Bacteria</taxon>
        <taxon>Bacillati</taxon>
        <taxon>Bacillota</taxon>
        <taxon>Erysipelotrichia</taxon>
        <taxon>Erysipelotrichales</taxon>
        <taxon>Coprobacillaceae</taxon>
        <taxon>Thomasclavelia</taxon>
    </lineage>
</organism>
<accession>B0N1R3</accession>
<dbReference type="AlphaFoldDB" id="B0N1R3"/>
<dbReference type="InterPro" id="IPR046348">
    <property type="entry name" value="SIS_dom_sf"/>
</dbReference>
<comment type="function">
    <text evidence="3">Specifically catalyzes the cleavage of the D-lactyl ether substituent of MurNAc 6-phosphate, producing GlcNAc 6-phosphate and D-lactate.</text>
</comment>
<gene>
    <name evidence="3 5" type="primary">murQ</name>
    <name evidence="5" type="ORF">CLORAM_00562</name>
</gene>
<dbReference type="FunFam" id="3.40.50.10490:FF:000014">
    <property type="entry name" value="N-acetylmuramic acid 6-phosphate etherase"/>
    <property type="match status" value="1"/>
</dbReference>
<evidence type="ECO:0000256" key="3">
    <source>
        <dbReference type="HAMAP-Rule" id="MF_00068"/>
    </source>
</evidence>
<dbReference type="InterPro" id="IPR040190">
    <property type="entry name" value="MURQ/GCKR"/>
</dbReference>
<comment type="catalytic activity">
    <reaction evidence="3">
        <text>N-acetyl-D-muramate 6-phosphate + H2O = N-acetyl-D-glucosamine 6-phosphate + (R)-lactate</text>
        <dbReference type="Rhea" id="RHEA:26410"/>
        <dbReference type="ChEBI" id="CHEBI:15377"/>
        <dbReference type="ChEBI" id="CHEBI:16004"/>
        <dbReference type="ChEBI" id="CHEBI:57513"/>
        <dbReference type="ChEBI" id="CHEBI:58722"/>
        <dbReference type="EC" id="4.2.1.126"/>
    </reaction>
</comment>
<dbReference type="eggNOG" id="COG2103">
    <property type="taxonomic scope" value="Bacteria"/>
</dbReference>
<keyword evidence="6" id="KW-1185">Reference proteome</keyword>
<name>B0N1R3_9FIRM</name>
<dbReference type="Gene3D" id="1.10.8.1080">
    <property type="match status" value="1"/>
</dbReference>
<dbReference type="Pfam" id="PF22645">
    <property type="entry name" value="GKRP_SIS_N"/>
    <property type="match status" value="1"/>
</dbReference>
<comment type="similarity">
    <text evidence="3">Belongs to the GCKR-like family. MurNAc-6-P etherase subfamily.</text>
</comment>
<feature type="active site" description="Proton donor" evidence="3">
    <location>
        <position position="89"/>
    </location>
</feature>
<proteinExistence type="inferred from homology"/>
<evidence type="ECO:0000256" key="1">
    <source>
        <dbReference type="ARBA" id="ARBA00023239"/>
    </source>
</evidence>
<dbReference type="GO" id="GO:0009254">
    <property type="term" value="P:peptidoglycan turnover"/>
    <property type="evidence" value="ECO:0007669"/>
    <property type="project" value="TreeGrafter"/>
</dbReference>
<dbReference type="NCBIfam" id="NF003915">
    <property type="entry name" value="PRK05441.1"/>
    <property type="match status" value="1"/>
</dbReference>
<dbReference type="Gene3D" id="3.40.50.10490">
    <property type="entry name" value="Glucose-6-phosphate isomerase like protein, domain 1"/>
    <property type="match status" value="1"/>
</dbReference>
<dbReference type="InterPro" id="IPR001347">
    <property type="entry name" value="SIS_dom"/>
</dbReference>
<dbReference type="NCBIfam" id="TIGR00274">
    <property type="entry name" value="N-acetylmuramic acid 6-phosphate etherase"/>
    <property type="match status" value="1"/>
</dbReference>
<dbReference type="PANTHER" id="PTHR10088">
    <property type="entry name" value="GLUCOKINASE REGULATORY PROTEIN"/>
    <property type="match status" value="1"/>
</dbReference>
<comment type="caution">
    <text evidence="5">The sequence shown here is derived from an EMBL/GenBank/DDBJ whole genome shotgun (WGS) entry which is preliminary data.</text>
</comment>
<comment type="miscellaneous">
    <text evidence="3">A lyase-type mechanism (elimination/hydration) is suggested for the cleavage of the lactyl ether bond of MurNAc 6-phosphate, with the formation of an alpha,beta-unsaturated aldehyde intermediate with (E)-stereochemistry, followed by the syn addition of water to give product.</text>
</comment>
<protein>
    <recommendedName>
        <fullName evidence="3">N-acetylmuramic acid 6-phosphate etherase</fullName>
        <shortName evidence="3">MurNAc-6-P etherase</shortName>
        <ecNumber evidence="3">4.2.1.126</ecNumber>
    </recommendedName>
    <alternativeName>
        <fullName evidence="3">N-acetylmuramic acid 6-phosphate hydrolase</fullName>
    </alternativeName>
    <alternativeName>
        <fullName evidence="3">N-acetylmuramic acid 6-phosphate lyase</fullName>
    </alternativeName>
</protein>